<reference evidence="1" key="1">
    <citation type="submission" date="2024-03" db="EMBL/GenBank/DDBJ databases">
        <title>WGS assembly of Saponaria officinalis var. Norfolk2.</title>
        <authorList>
            <person name="Jenkins J."/>
            <person name="Shu S."/>
            <person name="Grimwood J."/>
            <person name="Barry K."/>
            <person name="Goodstein D."/>
            <person name="Schmutz J."/>
            <person name="Leebens-Mack J."/>
            <person name="Osbourn A."/>
        </authorList>
    </citation>
    <scope>NUCLEOTIDE SEQUENCE [LARGE SCALE GENOMIC DNA]</scope>
    <source>
        <strain evidence="1">JIC</strain>
    </source>
</reference>
<dbReference type="AlphaFoldDB" id="A0AAW1H5S0"/>
<dbReference type="EMBL" id="JBDFQZ010000012">
    <property type="protein sequence ID" value="KAK9671753.1"/>
    <property type="molecule type" value="Genomic_DNA"/>
</dbReference>
<organism evidence="1 2">
    <name type="scientific">Saponaria officinalis</name>
    <name type="common">Common soapwort</name>
    <name type="synonym">Lychnis saponaria</name>
    <dbReference type="NCBI Taxonomy" id="3572"/>
    <lineage>
        <taxon>Eukaryota</taxon>
        <taxon>Viridiplantae</taxon>
        <taxon>Streptophyta</taxon>
        <taxon>Embryophyta</taxon>
        <taxon>Tracheophyta</taxon>
        <taxon>Spermatophyta</taxon>
        <taxon>Magnoliopsida</taxon>
        <taxon>eudicotyledons</taxon>
        <taxon>Gunneridae</taxon>
        <taxon>Pentapetalae</taxon>
        <taxon>Caryophyllales</taxon>
        <taxon>Caryophyllaceae</taxon>
        <taxon>Caryophylleae</taxon>
        <taxon>Saponaria</taxon>
    </lineage>
</organism>
<accession>A0AAW1H5S0</accession>
<evidence type="ECO:0000313" key="2">
    <source>
        <dbReference type="Proteomes" id="UP001443914"/>
    </source>
</evidence>
<dbReference type="PANTHER" id="PTHR33018">
    <property type="entry name" value="OS10G0338966 PROTEIN-RELATED"/>
    <property type="match status" value="1"/>
</dbReference>
<proteinExistence type="predicted"/>
<name>A0AAW1H5S0_SAPOF</name>
<dbReference type="PANTHER" id="PTHR33018:SF34">
    <property type="entry name" value="OS02G0472350 PROTEIN"/>
    <property type="match status" value="1"/>
</dbReference>
<evidence type="ECO:0000313" key="1">
    <source>
        <dbReference type="EMBL" id="KAK9671753.1"/>
    </source>
</evidence>
<comment type="caution">
    <text evidence="1">The sequence shown here is derived from an EMBL/GenBank/DDBJ whole genome shotgun (WGS) entry which is preliminary data.</text>
</comment>
<sequence length="192" mass="22829">MTDFASDMGRIVRNNIKITYANWSLVPEGTKDTVWREVKKKWNIKDDEMRGKVLSIAAERLRGWRTYMTSYYVFKTKQHRRKVPIDDPTTIYHGITKEDWAMFVRQRMDEKFQEKSRKARESQKNNLHPHYMGRTGYVGKMSQWHKEEVEEPLSSNPDADLESIQESIEKRHADRGYAWIKAHTPSLKKSSY</sequence>
<protein>
    <submittedName>
        <fullName evidence="1">Uncharacterized protein</fullName>
    </submittedName>
</protein>
<gene>
    <name evidence="1" type="ORF">RND81_12G052300</name>
</gene>
<keyword evidence="2" id="KW-1185">Reference proteome</keyword>
<dbReference type="Proteomes" id="UP001443914">
    <property type="component" value="Unassembled WGS sequence"/>
</dbReference>